<keyword evidence="1" id="KW-0472">Membrane</keyword>
<keyword evidence="1" id="KW-0812">Transmembrane</keyword>
<proteinExistence type="predicted"/>
<dbReference type="VEuPathDB" id="TriTrypDB:TRSC58_04411"/>
<comment type="caution">
    <text evidence="2">The sequence shown here is derived from an EMBL/GenBank/DDBJ whole genome shotgun (WGS) entry which is preliminary data.</text>
</comment>
<evidence type="ECO:0000313" key="3">
    <source>
        <dbReference type="Proteomes" id="UP000283634"/>
    </source>
</evidence>
<dbReference type="OrthoDB" id="242595at2759"/>
<dbReference type="AlphaFoldDB" id="A0A3S5IRZ9"/>
<dbReference type="GeneID" id="40326085"/>
<protein>
    <submittedName>
        <fullName evidence="2">Uncharacterized protein</fullName>
    </submittedName>
</protein>
<sequence length="528" mass="60336">MKENRSYPRQKPSLHRRHLVRVLLFCVALFVYLELFRTHREGGAPPPPPIDDSNMGAVDLARGTVSLPKSALYEEDSALWGFTGGIESLLEGVVSRKYWGPAMTTGHDGSLDEWTVTNISCTRLTSLGVTEHEMKRRYLRHRKVKDVTGCDVLSVPFNPRRDRRCINFMTNPSNWGELVPISQSVDQRTIKFGIVFNSIHDASGEVIEQPLETIVKVPQRLFPLEAVGEVATFHADRLLLTHRVPPTGWACLPIRMLETCVSRYKHLVESNAEYLRASGVKTYEEWVKKDLFDYARQNHHVERAKSGDECIGVSIQLKIADVGHFLSSVMRIPYTSHTDTWHGFFDLNRLIGEDVIGFIRERNYAGVLHLAILSMFDYFVGNMDRSPNKNNFVVGATNVGSTVKNNFMLHPNHPSFVYLDHGMTFYPQRPRRNPLTSSYAGFMRNETSSFCLFNGPLLRRIRELIQFTGGPGNETVFAWRMRRHLPGHVYRTVGAEGLRCCSKRGREMLLMADRCLRNEHIRPYVLFP</sequence>
<organism evidence="2 3">
    <name type="scientific">Trypanosoma rangeli</name>
    <dbReference type="NCBI Taxonomy" id="5698"/>
    <lineage>
        <taxon>Eukaryota</taxon>
        <taxon>Discoba</taxon>
        <taxon>Euglenozoa</taxon>
        <taxon>Kinetoplastea</taxon>
        <taxon>Metakinetoplastina</taxon>
        <taxon>Trypanosomatida</taxon>
        <taxon>Trypanosomatidae</taxon>
        <taxon>Trypanosoma</taxon>
        <taxon>Herpetosoma</taxon>
    </lineage>
</organism>
<dbReference type="RefSeq" id="XP_029240975.1">
    <property type="nucleotide sequence ID" value="XM_029379168.1"/>
</dbReference>
<evidence type="ECO:0000313" key="2">
    <source>
        <dbReference type="EMBL" id="RNF09442.1"/>
    </source>
</evidence>
<keyword evidence="3" id="KW-1185">Reference proteome</keyword>
<name>A0A3S5IRZ9_TRYRA</name>
<dbReference type="EMBL" id="MKGL01000047">
    <property type="protein sequence ID" value="RNF09442.1"/>
    <property type="molecule type" value="Genomic_DNA"/>
</dbReference>
<evidence type="ECO:0000256" key="1">
    <source>
        <dbReference type="SAM" id="Phobius"/>
    </source>
</evidence>
<keyword evidence="1" id="KW-1133">Transmembrane helix</keyword>
<gene>
    <name evidence="2" type="ORF">TraAM80_02152</name>
</gene>
<feature type="transmembrane region" description="Helical" evidence="1">
    <location>
        <begin position="20"/>
        <end position="36"/>
    </location>
</feature>
<reference evidence="2 3" key="1">
    <citation type="journal article" date="2018" name="BMC Genomics">
        <title>Genomic comparison of Trypanosoma conorhini and Trypanosoma rangeli to Trypanosoma cruzi strains of high and low virulence.</title>
        <authorList>
            <person name="Bradwell K.R."/>
            <person name="Koparde V.N."/>
            <person name="Matveyev A.V."/>
            <person name="Serrano M.G."/>
            <person name="Alves J.M."/>
            <person name="Parikh H."/>
            <person name="Huang B."/>
            <person name="Lee V."/>
            <person name="Espinosa-Alvarez O."/>
            <person name="Ortiz P.A."/>
            <person name="Costa-Martins A.G."/>
            <person name="Teixeira M.M."/>
            <person name="Buck G.A."/>
        </authorList>
    </citation>
    <scope>NUCLEOTIDE SEQUENCE [LARGE SCALE GENOMIC DNA]</scope>
    <source>
        <strain evidence="2 3">AM80</strain>
    </source>
</reference>
<dbReference type="Proteomes" id="UP000283634">
    <property type="component" value="Unassembled WGS sequence"/>
</dbReference>
<dbReference type="OMA" id="CINFMTN"/>
<accession>A0A3S5IRZ9</accession>